<keyword evidence="5" id="KW-1185">Reference proteome</keyword>
<dbReference type="Proteomes" id="UP001189429">
    <property type="component" value="Unassembled WGS sequence"/>
</dbReference>
<feature type="compositionally biased region" description="Basic and acidic residues" evidence="3">
    <location>
        <begin position="1437"/>
        <end position="1461"/>
    </location>
</feature>
<evidence type="ECO:0000256" key="3">
    <source>
        <dbReference type="SAM" id="MobiDB-lite"/>
    </source>
</evidence>
<evidence type="ECO:0000313" key="5">
    <source>
        <dbReference type="Proteomes" id="UP001189429"/>
    </source>
</evidence>
<evidence type="ECO:0000256" key="2">
    <source>
        <dbReference type="SAM" id="Coils"/>
    </source>
</evidence>
<dbReference type="PANTHER" id="PTHR19879">
    <property type="entry name" value="TRANSCRIPTION INITIATION FACTOR TFIID"/>
    <property type="match status" value="1"/>
</dbReference>
<gene>
    <name evidence="4" type="ORF">PCOR1329_LOCUS7946</name>
</gene>
<evidence type="ECO:0000256" key="1">
    <source>
        <dbReference type="PROSITE-ProRule" id="PRU00221"/>
    </source>
</evidence>
<comment type="caution">
    <text evidence="4">The sequence shown here is derived from an EMBL/GenBank/DDBJ whole genome shotgun (WGS) entry which is preliminary data.</text>
</comment>
<proteinExistence type="predicted"/>
<dbReference type="PROSITE" id="PS50294">
    <property type="entry name" value="WD_REPEATS_REGION"/>
    <property type="match status" value="1"/>
</dbReference>
<dbReference type="Pfam" id="PF00400">
    <property type="entry name" value="WD40"/>
    <property type="match status" value="2"/>
</dbReference>
<feature type="repeat" description="WD" evidence="1">
    <location>
        <begin position="145"/>
        <end position="176"/>
    </location>
</feature>
<feature type="region of interest" description="Disordered" evidence="3">
    <location>
        <begin position="1390"/>
        <end position="1490"/>
    </location>
</feature>
<sequence>MAGTRSPLKPSRSHPCDLAEAPGYSRAVLLSVVGRSPAGGLGPTPVAPPPWLGLLGRSSAQVVEEEVLCLCVVPGTDLVVSGSVTALLTVWGSSRSWAVAAVCEGHSQPVWAACYLHQVHKCASGGEDHCVRIWSADTWECERVLCGHEGRVAGLSFGQPGWLLSCGSDGTVRAWDCGEWKEVRVFDDQQCEAIVVYGDAPRAPREECASPPACAVEGLPPSRVEPLPAASGAAAAPLAVCLEEVPAPPGCPTQAARARRAKLVAEMAESPLAKVCEEMRADLAGGAPATPQEIVRQVQAALEVSMKAQIDSLGTTLTQTFATQFAQLSQGLERKIAEQNAGMTDNILTPVMMNNVTPQYHCISQSYSLTFSSEAMAKECTEVFNNSDNQWMDPRDGSMHYMKARSDLPKDVRTTQRALSKVWDPIIELFGARPRYTAGSKPIINGYKGTIHWSDGNDVWPLVSCSDVNHASFTFDIDQDTVSFFSLDTDKLNRLQTGASPLTTFQSFFACMLRGLQLQVKERLAFQIGAFADDIYFVARNLCKTLPQVLARLVLSGKVTRLTLNYKKCVIVVLNLVEKKDVLEAFRGRGLDVSRYQIQRSGKLLGIQVGERGFLDAWQPVAVKIRSRTEGARRLGLSFIQSAQAFNTYVVPVTSHVGQFYLPSKEDDNRTLTYKWNPHFLNSIFWNMLIEYSQCIRIPDAPVELAFADWLSVSQMEYYAYNYSFTISLHSRYAAHFSDVKVHVMGPDMMTHIVCDDFNATNTCATSRLEILRSGEADLMPLGQCLRRYMCSYARAFTEDARALAEEILVHVCGESCFKYSGSKDGELAKAMERESIGFYINAYTTKQLPDMQGALEELRRGIERLEVRREDTREANRSVAEILHPIMFDTMTYFSHRCWNRRGAQTWRNKFGQAVRRRHIQDGGGVGSRYLTKDKHYYPLVGWGRVRLDGGAELYRHPGGAEFWDLQSAHDYDVAVKSQSLSGSYKGERKGAERKSKGNEFEFDSFEYPSLWETEEVIAAQRGAWLDRPGESKPRATVKQCAAIVGLQVAQNLGGLARARMEHRPRQYQSDAAVHEARLRMTAGGGGAGDEGAGDAAGDPPAAPQLKIGTFEEAPLLGMTSAENLRKTLTYGHRARPKLFEKELLALPRMGWKDALPDHSRADRLFDQGRGEAWRLQCQGLHDSMPDVWSGTDHVDKQIQMLKLQDLAFPDKAAGGDDSDEEEEAPGAGDGKDPEPAHFKWQSANIVHKSSGRFGTKRPGAARLGAHPLGAGPAPVRAAALPAMASRLDVLSMNKYLDRVGNHVRAPTPTISRTAIKSSGLPTAAAHLGPGHYRLDRDFVLYERSEVAKGKLTTCSSSPAFKFPTEPRIEPTLTLKGLMKQTKSWINELAPGDYGTQDRRDKKQAPSFSVSRARRFPEMKVAWGEPGPGDYYGPSEESRKQSQGDLEQLARRHAAAEWKPEYTSPHGTVFRSIRAPARPASQGGGRPFR</sequence>
<feature type="region of interest" description="Disordered" evidence="3">
    <location>
        <begin position="1211"/>
        <end position="1239"/>
    </location>
</feature>
<dbReference type="Gene3D" id="2.130.10.10">
    <property type="entry name" value="YVTN repeat-like/Quinoprotein amine dehydrogenase"/>
    <property type="match status" value="1"/>
</dbReference>
<dbReference type="PROSITE" id="PS50082">
    <property type="entry name" value="WD_REPEATS_2"/>
    <property type="match status" value="2"/>
</dbReference>
<feature type="repeat" description="WD" evidence="1">
    <location>
        <begin position="103"/>
        <end position="144"/>
    </location>
</feature>
<dbReference type="EMBL" id="CAUYUJ010002169">
    <property type="protein sequence ID" value="CAK0799537.1"/>
    <property type="molecule type" value="Genomic_DNA"/>
</dbReference>
<dbReference type="PANTHER" id="PTHR19879:SF1">
    <property type="entry name" value="CANNONBALL-RELATED"/>
    <property type="match status" value="1"/>
</dbReference>
<feature type="coiled-coil region" evidence="2">
    <location>
        <begin position="849"/>
        <end position="876"/>
    </location>
</feature>
<name>A0ABN9Q1M3_9DINO</name>
<organism evidence="4 5">
    <name type="scientific">Prorocentrum cordatum</name>
    <dbReference type="NCBI Taxonomy" id="2364126"/>
    <lineage>
        <taxon>Eukaryota</taxon>
        <taxon>Sar</taxon>
        <taxon>Alveolata</taxon>
        <taxon>Dinophyceae</taxon>
        <taxon>Prorocentrales</taxon>
        <taxon>Prorocentraceae</taxon>
        <taxon>Prorocentrum</taxon>
    </lineage>
</organism>
<protein>
    <submittedName>
        <fullName evidence="4">Uncharacterized protein</fullName>
    </submittedName>
</protein>
<dbReference type="InterPro" id="IPR015943">
    <property type="entry name" value="WD40/YVTN_repeat-like_dom_sf"/>
</dbReference>
<reference evidence="4" key="1">
    <citation type="submission" date="2023-10" db="EMBL/GenBank/DDBJ databases">
        <authorList>
            <person name="Chen Y."/>
            <person name="Shah S."/>
            <person name="Dougan E. K."/>
            <person name="Thang M."/>
            <person name="Chan C."/>
        </authorList>
    </citation>
    <scope>NUCLEOTIDE SEQUENCE [LARGE SCALE GENOMIC DNA]</scope>
</reference>
<keyword evidence="1" id="KW-0853">WD repeat</keyword>
<dbReference type="SMART" id="SM00320">
    <property type="entry name" value="WD40"/>
    <property type="match status" value="3"/>
</dbReference>
<evidence type="ECO:0000313" key="4">
    <source>
        <dbReference type="EMBL" id="CAK0799537.1"/>
    </source>
</evidence>
<accession>A0ABN9Q1M3</accession>
<dbReference type="InterPro" id="IPR036322">
    <property type="entry name" value="WD40_repeat_dom_sf"/>
</dbReference>
<keyword evidence="2" id="KW-0175">Coiled coil</keyword>
<dbReference type="InterPro" id="IPR001680">
    <property type="entry name" value="WD40_rpt"/>
</dbReference>
<dbReference type="SUPFAM" id="SSF50978">
    <property type="entry name" value="WD40 repeat-like"/>
    <property type="match status" value="1"/>
</dbReference>